<organism evidence="1 2">
    <name type="scientific">Ectopseudomonas mendocina</name>
    <name type="common">Pseudomonas mendocina</name>
    <dbReference type="NCBI Taxonomy" id="300"/>
    <lineage>
        <taxon>Bacteria</taxon>
        <taxon>Pseudomonadati</taxon>
        <taxon>Pseudomonadota</taxon>
        <taxon>Gammaproteobacteria</taxon>
        <taxon>Pseudomonadales</taxon>
        <taxon>Pseudomonadaceae</taxon>
        <taxon>Ectopseudomonas</taxon>
    </lineage>
</organism>
<evidence type="ECO:0000313" key="1">
    <source>
        <dbReference type="EMBL" id="AVO56328.1"/>
    </source>
</evidence>
<evidence type="ECO:0000313" key="2">
    <source>
        <dbReference type="Proteomes" id="UP000238327"/>
    </source>
</evidence>
<protein>
    <submittedName>
        <fullName evidence="1">Uncharacterized protein</fullName>
    </submittedName>
</protein>
<name>A0A2R3QX42_ECTME</name>
<proteinExistence type="predicted"/>
<dbReference type="EMBL" id="CP027657">
    <property type="protein sequence ID" value="AVO56328.1"/>
    <property type="molecule type" value="Genomic_DNA"/>
</dbReference>
<reference evidence="1 2" key="1">
    <citation type="submission" date="2018-03" db="EMBL/GenBank/DDBJ databases">
        <title>Complete genome sequence and methylome analysis of Pseudomonas mendocina NEB 698.</title>
        <authorList>
            <person name="Morgan R.D."/>
        </authorList>
    </citation>
    <scope>NUCLEOTIDE SEQUENCE [LARGE SCALE GENOMIC DNA]</scope>
    <source>
        <strain evidence="1 2">NEB698</strain>
    </source>
</reference>
<dbReference type="Proteomes" id="UP000238327">
    <property type="component" value="Chromosome"/>
</dbReference>
<dbReference type="AlphaFoldDB" id="A0A2R3QX42"/>
<sequence>MRRAYRFGVVVFEIGQDSITVQFDSGMKYLYTAQIAGEARIADMRRARAGDGLKSLVQLGSREFGPVI</sequence>
<gene>
    <name evidence="1" type="ORF">C7A17_17785</name>
</gene>
<accession>A0A2R3QX42</accession>